<feature type="non-terminal residue" evidence="1">
    <location>
        <position position="1"/>
    </location>
</feature>
<dbReference type="EMBL" id="JAMKFB020000013">
    <property type="protein sequence ID" value="KAL0177262.1"/>
    <property type="molecule type" value="Genomic_DNA"/>
</dbReference>
<feature type="non-terminal residue" evidence="1">
    <location>
        <position position="68"/>
    </location>
</feature>
<gene>
    <name evidence="1" type="ORF">M9458_026156</name>
</gene>
<proteinExistence type="predicted"/>
<accession>A0ABD0PTN7</accession>
<keyword evidence="2" id="KW-1185">Reference proteome</keyword>
<dbReference type="Proteomes" id="UP001529510">
    <property type="component" value="Unassembled WGS sequence"/>
</dbReference>
<dbReference type="AlphaFoldDB" id="A0ABD0PTN7"/>
<protein>
    <submittedName>
        <fullName evidence="1">Uncharacterized protein</fullName>
    </submittedName>
</protein>
<name>A0ABD0PTN7_CIRMR</name>
<reference evidence="1 2" key="1">
    <citation type="submission" date="2024-05" db="EMBL/GenBank/DDBJ databases">
        <title>Genome sequencing and assembly of Indian major carp, Cirrhinus mrigala (Hamilton, 1822).</title>
        <authorList>
            <person name="Mohindra V."/>
            <person name="Chowdhury L.M."/>
            <person name="Lal K."/>
            <person name="Jena J.K."/>
        </authorList>
    </citation>
    <scope>NUCLEOTIDE SEQUENCE [LARGE SCALE GENOMIC DNA]</scope>
    <source>
        <strain evidence="1">CM1030</strain>
        <tissue evidence="1">Blood</tissue>
    </source>
</reference>
<sequence length="68" mass="7425">SVLQQTILKTYTDKDVTILMGDVKAKTGSDNTGYKEVIGTHALEVMNENGERFVDLNNLVTGGSIFPH</sequence>
<evidence type="ECO:0000313" key="1">
    <source>
        <dbReference type="EMBL" id="KAL0177262.1"/>
    </source>
</evidence>
<evidence type="ECO:0000313" key="2">
    <source>
        <dbReference type="Proteomes" id="UP001529510"/>
    </source>
</evidence>
<organism evidence="1 2">
    <name type="scientific">Cirrhinus mrigala</name>
    <name type="common">Mrigala</name>
    <dbReference type="NCBI Taxonomy" id="683832"/>
    <lineage>
        <taxon>Eukaryota</taxon>
        <taxon>Metazoa</taxon>
        <taxon>Chordata</taxon>
        <taxon>Craniata</taxon>
        <taxon>Vertebrata</taxon>
        <taxon>Euteleostomi</taxon>
        <taxon>Actinopterygii</taxon>
        <taxon>Neopterygii</taxon>
        <taxon>Teleostei</taxon>
        <taxon>Ostariophysi</taxon>
        <taxon>Cypriniformes</taxon>
        <taxon>Cyprinidae</taxon>
        <taxon>Labeoninae</taxon>
        <taxon>Labeonini</taxon>
        <taxon>Cirrhinus</taxon>
    </lineage>
</organism>
<comment type="caution">
    <text evidence="1">The sequence shown here is derived from an EMBL/GenBank/DDBJ whole genome shotgun (WGS) entry which is preliminary data.</text>
</comment>